<dbReference type="Pfam" id="PF07883">
    <property type="entry name" value="Cupin_2"/>
    <property type="match status" value="1"/>
</dbReference>
<evidence type="ECO:0000313" key="2">
    <source>
        <dbReference type="EMBL" id="MFC6315494.1"/>
    </source>
</evidence>
<dbReference type="Gene3D" id="2.60.120.10">
    <property type="entry name" value="Jelly Rolls"/>
    <property type="match status" value="1"/>
</dbReference>
<evidence type="ECO:0000313" key="3">
    <source>
        <dbReference type="Proteomes" id="UP001596310"/>
    </source>
</evidence>
<dbReference type="EMBL" id="JBHSSM010000018">
    <property type="protein sequence ID" value="MFC6315494.1"/>
    <property type="molecule type" value="Genomic_DNA"/>
</dbReference>
<dbReference type="Proteomes" id="UP001596310">
    <property type="component" value="Unassembled WGS sequence"/>
</dbReference>
<evidence type="ECO:0000259" key="1">
    <source>
        <dbReference type="Pfam" id="PF07883"/>
    </source>
</evidence>
<dbReference type="InterPro" id="IPR014710">
    <property type="entry name" value="RmlC-like_jellyroll"/>
</dbReference>
<gene>
    <name evidence="2" type="ORF">ACFQHW_07960</name>
</gene>
<keyword evidence="3" id="KW-1185">Reference proteome</keyword>
<dbReference type="RefSeq" id="WP_125598626.1">
    <property type="nucleotide sequence ID" value="NZ_JBHSSM010000018.1"/>
</dbReference>
<dbReference type="InterPro" id="IPR013096">
    <property type="entry name" value="Cupin_2"/>
</dbReference>
<accession>A0ABW1URS7</accession>
<dbReference type="InterPro" id="IPR011051">
    <property type="entry name" value="RmlC_Cupin_sf"/>
</dbReference>
<feature type="domain" description="Cupin type-2" evidence="1">
    <location>
        <begin position="34"/>
        <end position="96"/>
    </location>
</feature>
<reference evidence="3" key="1">
    <citation type="journal article" date="2019" name="Int. J. Syst. Evol. Microbiol.">
        <title>The Global Catalogue of Microorganisms (GCM) 10K type strain sequencing project: providing services to taxonomists for standard genome sequencing and annotation.</title>
        <authorList>
            <consortium name="The Broad Institute Genomics Platform"/>
            <consortium name="The Broad Institute Genome Sequencing Center for Infectious Disease"/>
            <person name="Wu L."/>
            <person name="Ma J."/>
        </authorList>
    </citation>
    <scope>NUCLEOTIDE SEQUENCE [LARGE SCALE GENOMIC DNA]</scope>
    <source>
        <strain evidence="3">CCM 8897</strain>
    </source>
</reference>
<dbReference type="SUPFAM" id="SSF51182">
    <property type="entry name" value="RmlC-like cupins"/>
    <property type="match status" value="1"/>
</dbReference>
<sequence length="100" mass="10894">MIYDLAALVNYHDQQITSRELTEKFGLPAATTLYAFAAGETISAEQSPQNKLLYVLAGELTVITDRSLTIQSGQLLTLAAGVTHRLLANQPCKFLQIELG</sequence>
<comment type="caution">
    <text evidence="2">The sequence shown here is derived from an EMBL/GenBank/DDBJ whole genome shotgun (WGS) entry which is preliminary data.</text>
</comment>
<protein>
    <submittedName>
        <fullName evidence="2">Cupin domain-containing protein</fullName>
    </submittedName>
</protein>
<name>A0ABW1URS7_9LACO</name>
<proteinExistence type="predicted"/>
<organism evidence="2 3">
    <name type="scientific">Lapidilactobacillus achengensis</name>
    <dbReference type="NCBI Taxonomy" id="2486000"/>
    <lineage>
        <taxon>Bacteria</taxon>
        <taxon>Bacillati</taxon>
        <taxon>Bacillota</taxon>
        <taxon>Bacilli</taxon>
        <taxon>Lactobacillales</taxon>
        <taxon>Lactobacillaceae</taxon>
        <taxon>Lapidilactobacillus</taxon>
    </lineage>
</organism>